<gene>
    <name evidence="1" type="ORF">LSAT_V11C100033610</name>
</gene>
<dbReference type="AlphaFoldDB" id="A0A9R1WM78"/>
<sequence length="112" mass="12295">MGVRPHKLSHKLIEDKLTTNRPRYIPSPCIYNPNPSTTPTPPKTTTALLVPQTTTADNDGIHTIKPHSDANPLIFIDSNLPSTTTTTALDIDNFKHQLISLSDAAFYGFQSP</sequence>
<proteinExistence type="predicted"/>
<organism evidence="1 2">
    <name type="scientific">Lactuca sativa</name>
    <name type="common">Garden lettuce</name>
    <dbReference type="NCBI Taxonomy" id="4236"/>
    <lineage>
        <taxon>Eukaryota</taxon>
        <taxon>Viridiplantae</taxon>
        <taxon>Streptophyta</taxon>
        <taxon>Embryophyta</taxon>
        <taxon>Tracheophyta</taxon>
        <taxon>Spermatophyta</taxon>
        <taxon>Magnoliopsida</taxon>
        <taxon>eudicotyledons</taxon>
        <taxon>Gunneridae</taxon>
        <taxon>Pentapetalae</taxon>
        <taxon>asterids</taxon>
        <taxon>campanulids</taxon>
        <taxon>Asterales</taxon>
        <taxon>Asteraceae</taxon>
        <taxon>Cichorioideae</taxon>
        <taxon>Cichorieae</taxon>
        <taxon>Lactucinae</taxon>
        <taxon>Lactuca</taxon>
    </lineage>
</organism>
<name>A0A9R1WM78_LACSA</name>
<comment type="caution">
    <text evidence="1">The sequence shown here is derived from an EMBL/GenBank/DDBJ whole genome shotgun (WGS) entry which is preliminary data.</text>
</comment>
<evidence type="ECO:0000313" key="1">
    <source>
        <dbReference type="EMBL" id="KAJ0227971.1"/>
    </source>
</evidence>
<keyword evidence="2" id="KW-1185">Reference proteome</keyword>
<dbReference type="Proteomes" id="UP000235145">
    <property type="component" value="Unassembled WGS sequence"/>
</dbReference>
<reference evidence="1 2" key="1">
    <citation type="journal article" date="2017" name="Nat. Commun.">
        <title>Genome assembly with in vitro proximity ligation data and whole-genome triplication in lettuce.</title>
        <authorList>
            <person name="Reyes-Chin-Wo S."/>
            <person name="Wang Z."/>
            <person name="Yang X."/>
            <person name="Kozik A."/>
            <person name="Arikit S."/>
            <person name="Song C."/>
            <person name="Xia L."/>
            <person name="Froenicke L."/>
            <person name="Lavelle D.O."/>
            <person name="Truco M.J."/>
            <person name="Xia R."/>
            <person name="Zhu S."/>
            <person name="Xu C."/>
            <person name="Xu H."/>
            <person name="Xu X."/>
            <person name="Cox K."/>
            <person name="Korf I."/>
            <person name="Meyers B.C."/>
            <person name="Michelmore R.W."/>
        </authorList>
    </citation>
    <scope>NUCLEOTIDE SEQUENCE [LARGE SCALE GENOMIC DNA]</scope>
    <source>
        <strain evidence="2">cv. Salinas</strain>
        <tissue evidence="1">Seedlings</tissue>
    </source>
</reference>
<protein>
    <submittedName>
        <fullName evidence="1">Uncharacterized protein</fullName>
    </submittedName>
</protein>
<evidence type="ECO:0000313" key="2">
    <source>
        <dbReference type="Proteomes" id="UP000235145"/>
    </source>
</evidence>
<dbReference type="EMBL" id="NBSK02000001">
    <property type="protein sequence ID" value="KAJ0227971.1"/>
    <property type="molecule type" value="Genomic_DNA"/>
</dbReference>
<accession>A0A9R1WM78</accession>